<feature type="transmembrane region" description="Helical" evidence="8">
    <location>
        <begin position="320"/>
        <end position="338"/>
    </location>
</feature>
<dbReference type="PANTHER" id="PTHR33908:SF11">
    <property type="entry name" value="MEMBRANE PROTEIN"/>
    <property type="match status" value="1"/>
</dbReference>
<feature type="transmembrane region" description="Helical" evidence="8">
    <location>
        <begin position="158"/>
        <end position="176"/>
    </location>
</feature>
<accession>I3ZIH9</accession>
<keyword evidence="3" id="KW-0328">Glycosyltransferase</keyword>
<keyword evidence="4" id="KW-0808">Transferase</keyword>
<dbReference type="InterPro" id="IPR050297">
    <property type="entry name" value="LipidA_mod_glycosyltrf_83"/>
</dbReference>
<evidence type="ECO:0000256" key="2">
    <source>
        <dbReference type="ARBA" id="ARBA00022475"/>
    </source>
</evidence>
<feature type="transmembrane region" description="Helical" evidence="8">
    <location>
        <begin position="227"/>
        <end position="246"/>
    </location>
</feature>
<dbReference type="eggNOG" id="COG1807">
    <property type="taxonomic scope" value="Bacteria"/>
</dbReference>
<dbReference type="InterPro" id="IPR038731">
    <property type="entry name" value="RgtA/B/C-like"/>
</dbReference>
<name>I3ZIH9_TERRK</name>
<dbReference type="STRING" id="926566.Terro_2811"/>
<dbReference type="HOGENOM" id="CLU_535199_0_0_0"/>
<evidence type="ECO:0000256" key="8">
    <source>
        <dbReference type="SAM" id="Phobius"/>
    </source>
</evidence>
<keyword evidence="11" id="KW-1185">Reference proteome</keyword>
<dbReference type="GO" id="GO:0016763">
    <property type="term" value="F:pentosyltransferase activity"/>
    <property type="evidence" value="ECO:0007669"/>
    <property type="project" value="TreeGrafter"/>
</dbReference>
<feature type="transmembrane region" description="Helical" evidence="8">
    <location>
        <begin position="344"/>
        <end position="365"/>
    </location>
</feature>
<reference evidence="10 11" key="1">
    <citation type="submission" date="2012-06" db="EMBL/GenBank/DDBJ databases">
        <title>Complete genome of Terriglobus roseus DSM 18391.</title>
        <authorList>
            <consortium name="US DOE Joint Genome Institute (JGI-PGF)"/>
            <person name="Lucas S."/>
            <person name="Copeland A."/>
            <person name="Lapidus A."/>
            <person name="Glavina del Rio T."/>
            <person name="Dalin E."/>
            <person name="Tice H."/>
            <person name="Bruce D."/>
            <person name="Goodwin L."/>
            <person name="Pitluck S."/>
            <person name="Peters L."/>
            <person name="Mikhailova N."/>
            <person name="Munk A.C.C."/>
            <person name="Kyrpides N."/>
            <person name="Mavromatis K."/>
            <person name="Ivanova N."/>
            <person name="Brettin T."/>
            <person name="Detter J.C."/>
            <person name="Han C."/>
            <person name="Larimer F."/>
            <person name="Land M."/>
            <person name="Hauser L."/>
            <person name="Markowitz V."/>
            <person name="Cheng J.-F."/>
            <person name="Hugenholtz P."/>
            <person name="Woyke T."/>
            <person name="Wu D."/>
            <person name="Brambilla E."/>
            <person name="Klenk H.-P."/>
            <person name="Eisen J.A."/>
        </authorList>
    </citation>
    <scope>NUCLEOTIDE SEQUENCE [LARGE SCALE GENOMIC DNA]</scope>
    <source>
        <strain evidence="11">DSM 18391 / NRRL B-41598 / KBS 63</strain>
    </source>
</reference>
<dbReference type="OrthoDB" id="104818at2"/>
<evidence type="ECO:0000256" key="5">
    <source>
        <dbReference type="ARBA" id="ARBA00022692"/>
    </source>
</evidence>
<dbReference type="RefSeq" id="WP_014786311.1">
    <property type="nucleotide sequence ID" value="NC_018014.1"/>
</dbReference>
<sequence length="504" mass="55938">MSFASAVDTSTGTNDHRTTSLFKNWKWLLLAVLTLLVQVLPYLSHRWVTDESWYTGPGFSIAHGHGVADPAIGPNDIENHFDARPPGTALVISGFFRAFGTGQVQARMGSVVAAAIVLLAVYWIGMEVLGRRGAVVAVLVAATDNFLVASARTARPEALTTMAVVLSLWAMVRYARAPGRVTWAVASGLLIALAAMFHITVLGFVISFGLLAIVIDRRSGRFPLRGALLYTVGFVAGLVPFAVWILTNPLGKTGFRAEYLARTHEALAMKLVHEGKRYGDMLGLHQLHGHGLEWVPVRLVIPACFAIATFLLWRYRRSWLWLELLLVVPTIFWFIETANKSSRYFALAAPFIALTVGACAAATVDRPRWRKAVVCGISLLVVMQFASNLVLLRAASRADYNKVADELNSVVPAGEPVYGTITFWLAMHQHPYLSYERTTPRMAQERFGVRYFVLGDRMMTQGEPWDAEFYADMNQYLADLVHRSTLVGHFPDPYYGDLTVYRTR</sequence>
<proteinExistence type="predicted"/>
<evidence type="ECO:0000256" key="1">
    <source>
        <dbReference type="ARBA" id="ARBA00004651"/>
    </source>
</evidence>
<dbReference type="PANTHER" id="PTHR33908">
    <property type="entry name" value="MANNOSYLTRANSFERASE YKCB-RELATED"/>
    <property type="match status" value="1"/>
</dbReference>
<keyword evidence="7 8" id="KW-0472">Membrane</keyword>
<evidence type="ECO:0000256" key="7">
    <source>
        <dbReference type="ARBA" id="ARBA00023136"/>
    </source>
</evidence>
<dbReference type="Pfam" id="PF13231">
    <property type="entry name" value="PMT_2"/>
    <property type="match status" value="1"/>
</dbReference>
<dbReference type="Proteomes" id="UP000006056">
    <property type="component" value="Chromosome"/>
</dbReference>
<feature type="transmembrane region" description="Helical" evidence="8">
    <location>
        <begin position="25"/>
        <end position="43"/>
    </location>
</feature>
<keyword evidence="6 8" id="KW-1133">Transmembrane helix</keyword>
<keyword evidence="5 8" id="KW-0812">Transmembrane</keyword>
<protein>
    <recommendedName>
        <fullName evidence="9">Glycosyltransferase RgtA/B/C/D-like domain-containing protein</fullName>
    </recommendedName>
</protein>
<evidence type="ECO:0000256" key="6">
    <source>
        <dbReference type="ARBA" id="ARBA00022989"/>
    </source>
</evidence>
<feature type="transmembrane region" description="Helical" evidence="8">
    <location>
        <begin position="294"/>
        <end position="313"/>
    </location>
</feature>
<evidence type="ECO:0000313" key="11">
    <source>
        <dbReference type="Proteomes" id="UP000006056"/>
    </source>
</evidence>
<dbReference type="EMBL" id="CP003379">
    <property type="protein sequence ID" value="AFL89047.1"/>
    <property type="molecule type" value="Genomic_DNA"/>
</dbReference>
<comment type="subcellular location">
    <subcellularLocation>
        <location evidence="1">Cell membrane</location>
        <topology evidence="1">Multi-pass membrane protein</topology>
    </subcellularLocation>
</comment>
<dbReference type="AlphaFoldDB" id="I3ZIH9"/>
<dbReference type="GO" id="GO:0009103">
    <property type="term" value="P:lipopolysaccharide biosynthetic process"/>
    <property type="evidence" value="ECO:0007669"/>
    <property type="project" value="UniProtKB-ARBA"/>
</dbReference>
<keyword evidence="2" id="KW-1003">Cell membrane</keyword>
<organism evidence="10 11">
    <name type="scientific">Terriglobus roseus (strain DSM 18391 / NRRL B-41598 / KBS 63)</name>
    <dbReference type="NCBI Taxonomy" id="926566"/>
    <lineage>
        <taxon>Bacteria</taxon>
        <taxon>Pseudomonadati</taxon>
        <taxon>Acidobacteriota</taxon>
        <taxon>Terriglobia</taxon>
        <taxon>Terriglobales</taxon>
        <taxon>Acidobacteriaceae</taxon>
        <taxon>Terriglobus</taxon>
    </lineage>
</organism>
<evidence type="ECO:0000259" key="9">
    <source>
        <dbReference type="Pfam" id="PF13231"/>
    </source>
</evidence>
<feature type="transmembrane region" description="Helical" evidence="8">
    <location>
        <begin position="182"/>
        <end position="215"/>
    </location>
</feature>
<evidence type="ECO:0000256" key="3">
    <source>
        <dbReference type="ARBA" id="ARBA00022676"/>
    </source>
</evidence>
<dbReference type="GO" id="GO:0005886">
    <property type="term" value="C:plasma membrane"/>
    <property type="evidence" value="ECO:0007669"/>
    <property type="project" value="UniProtKB-SubCell"/>
</dbReference>
<evidence type="ECO:0000313" key="10">
    <source>
        <dbReference type="EMBL" id="AFL89047.1"/>
    </source>
</evidence>
<gene>
    <name evidence="10" type="ordered locus">Terro_2811</name>
</gene>
<dbReference type="KEGG" id="trs:Terro_2811"/>
<evidence type="ECO:0000256" key="4">
    <source>
        <dbReference type="ARBA" id="ARBA00022679"/>
    </source>
</evidence>
<feature type="transmembrane region" description="Helical" evidence="8">
    <location>
        <begin position="106"/>
        <end position="125"/>
    </location>
</feature>
<feature type="domain" description="Glycosyltransferase RgtA/B/C/D-like" evidence="9">
    <location>
        <begin position="84"/>
        <end position="244"/>
    </location>
</feature>
<feature type="transmembrane region" description="Helical" evidence="8">
    <location>
        <begin position="372"/>
        <end position="392"/>
    </location>
</feature>